<keyword evidence="3" id="KW-1185">Reference proteome</keyword>
<dbReference type="PROSITE" id="PS50004">
    <property type="entry name" value="C2"/>
    <property type="match status" value="1"/>
</dbReference>
<dbReference type="Proteomes" id="UP000193719">
    <property type="component" value="Unassembled WGS sequence"/>
</dbReference>
<sequence length="157" mass="17883">MGIEYSSLDPFVKVTLAGESKETTVLIGSTTPLWNQDLDFSILIPPGEIQDIQSWVESQSFFFELFDFNSHGIVSHTELLATGSIPLSQVLYSTKKTVMINLLMNTSMDVFEANKPVYLEILIEDLTAEKWSWAKVRDKYTYPEEGDEINIFINKTF</sequence>
<dbReference type="Pfam" id="PF00168">
    <property type="entry name" value="C2"/>
    <property type="match status" value="1"/>
</dbReference>
<dbReference type="OrthoDB" id="5527234at2759"/>
<evidence type="ECO:0000313" key="3">
    <source>
        <dbReference type="Proteomes" id="UP000193719"/>
    </source>
</evidence>
<evidence type="ECO:0000259" key="1">
    <source>
        <dbReference type="PROSITE" id="PS50004"/>
    </source>
</evidence>
<reference evidence="2 3" key="2">
    <citation type="submission" date="2016-08" db="EMBL/GenBank/DDBJ databases">
        <title>Pervasive Adenine N6-methylation of Active Genes in Fungi.</title>
        <authorList>
            <consortium name="DOE Joint Genome Institute"/>
            <person name="Mondo S.J."/>
            <person name="Dannebaum R.O."/>
            <person name="Kuo R.C."/>
            <person name="Labutti K."/>
            <person name="Haridas S."/>
            <person name="Kuo A."/>
            <person name="Salamov A."/>
            <person name="Ahrendt S.R."/>
            <person name="Lipzen A."/>
            <person name="Sullivan W."/>
            <person name="Andreopoulos W.B."/>
            <person name="Clum A."/>
            <person name="Lindquist E."/>
            <person name="Daum C."/>
            <person name="Ramamoorthy G.K."/>
            <person name="Gryganskyi A."/>
            <person name="Culley D."/>
            <person name="Magnuson J.K."/>
            <person name="James T.Y."/>
            <person name="O'Malley M.A."/>
            <person name="Stajich J.E."/>
            <person name="Spatafora J.W."/>
            <person name="Visel A."/>
            <person name="Grigoriev I.V."/>
        </authorList>
    </citation>
    <scope>NUCLEOTIDE SEQUENCE [LARGE SCALE GENOMIC DNA]</scope>
    <source>
        <strain evidence="3">finn</strain>
    </source>
</reference>
<gene>
    <name evidence="2" type="ORF">BCR36DRAFT_375809</name>
</gene>
<reference evidence="2 3" key="1">
    <citation type="submission" date="2016-08" db="EMBL/GenBank/DDBJ databases">
        <title>Genomes of anaerobic fungi encode conserved fungal cellulosomes for biomass hydrolysis.</title>
        <authorList>
            <consortium name="DOE Joint Genome Institute"/>
            <person name="Haitjema C.H."/>
            <person name="Gilmore S.P."/>
            <person name="Henske J.K."/>
            <person name="Solomon K.V."/>
            <person name="De Groot R."/>
            <person name="Kuo A."/>
            <person name="Mondo S.J."/>
            <person name="Salamov A.A."/>
            <person name="Labutti K."/>
            <person name="Zhao Z."/>
            <person name="Chiniquy J."/>
            <person name="Barry K."/>
            <person name="Brewer H.M."/>
            <person name="Purvine S.O."/>
            <person name="Wright A.T."/>
            <person name="Boxma B."/>
            <person name="Van Alen T."/>
            <person name="Hackstein J.H."/>
            <person name="Baker S.E."/>
            <person name="Grigoriev I.V."/>
            <person name="O'Malley M.A."/>
        </authorList>
    </citation>
    <scope>NUCLEOTIDE SEQUENCE [LARGE SCALE GENOMIC DNA]</scope>
    <source>
        <strain evidence="3">finn</strain>
    </source>
</reference>
<organism evidence="2 3">
    <name type="scientific">Piromyces finnis</name>
    <dbReference type="NCBI Taxonomy" id="1754191"/>
    <lineage>
        <taxon>Eukaryota</taxon>
        <taxon>Fungi</taxon>
        <taxon>Fungi incertae sedis</taxon>
        <taxon>Chytridiomycota</taxon>
        <taxon>Chytridiomycota incertae sedis</taxon>
        <taxon>Neocallimastigomycetes</taxon>
        <taxon>Neocallimastigales</taxon>
        <taxon>Neocallimastigaceae</taxon>
        <taxon>Piromyces</taxon>
    </lineage>
</organism>
<dbReference type="STRING" id="1754191.A0A1Y1UCR0"/>
<feature type="domain" description="C2" evidence="1">
    <location>
        <begin position="1"/>
        <end position="100"/>
    </location>
</feature>
<dbReference type="SUPFAM" id="SSF49562">
    <property type="entry name" value="C2 domain (Calcium/lipid-binding domain, CaLB)"/>
    <property type="match status" value="1"/>
</dbReference>
<dbReference type="EMBL" id="MCFH01000167">
    <property type="protein sequence ID" value="ORX35830.1"/>
    <property type="molecule type" value="Genomic_DNA"/>
</dbReference>
<dbReference type="Gene3D" id="2.60.40.150">
    <property type="entry name" value="C2 domain"/>
    <property type="match status" value="1"/>
</dbReference>
<dbReference type="AlphaFoldDB" id="A0A1Y1UCR0"/>
<proteinExistence type="predicted"/>
<protein>
    <recommendedName>
        <fullName evidence="1">C2 domain-containing protein</fullName>
    </recommendedName>
</protein>
<dbReference type="InterPro" id="IPR035892">
    <property type="entry name" value="C2_domain_sf"/>
</dbReference>
<dbReference type="InterPro" id="IPR000008">
    <property type="entry name" value="C2_dom"/>
</dbReference>
<comment type="caution">
    <text evidence="2">The sequence shown here is derived from an EMBL/GenBank/DDBJ whole genome shotgun (WGS) entry which is preliminary data.</text>
</comment>
<accession>A0A1Y1UCR0</accession>
<evidence type="ECO:0000313" key="2">
    <source>
        <dbReference type="EMBL" id="ORX35830.1"/>
    </source>
</evidence>
<name>A0A1Y1UCR0_9FUNG</name>